<keyword evidence="1" id="KW-0503">Monooxygenase</keyword>
<dbReference type="RefSeq" id="WP_010408781.1">
    <property type="nucleotide sequence ID" value="NZ_OBMI01000003.1"/>
</dbReference>
<reference evidence="1 2" key="1">
    <citation type="submission" date="2017-07" db="EMBL/GenBank/DDBJ databases">
        <authorList>
            <person name="Sun Z.S."/>
            <person name="Albrecht U."/>
            <person name="Echele G."/>
            <person name="Lee C.C."/>
        </authorList>
    </citation>
    <scope>NUCLEOTIDE SEQUENCE [LARGE SCALE GENOMIC DNA]</scope>
    <source>
        <strain evidence="1 2">CGMCC 1.12672</strain>
    </source>
</reference>
<dbReference type="OrthoDB" id="9804891at2"/>
<dbReference type="AlphaFoldDB" id="A0A285R1U3"/>
<protein>
    <submittedName>
        <fullName evidence="1">Quinol monooxygenase YgiN</fullName>
    </submittedName>
</protein>
<dbReference type="Proteomes" id="UP000219494">
    <property type="component" value="Unassembled WGS sequence"/>
</dbReference>
<sequence>MHKALFVGIEAGPTHQEDAAEFLRGALEPVEHEQDTRHWYALRFGPADFAIFDTFPGNAGRLKHLFGTVGRALVVKTFTILNGLPEIEPADILALKVPAADALPRLALHVPLEARDGAEEEVARFLQGARSAVEREPGTLSWYALRLGKTRFAILDTFADEAGRETHLSGEIGTALSGSAASLFAEPPQIHRAQILAFKIASAGDEERTSRNTSVARPLERGTV</sequence>
<dbReference type="SUPFAM" id="SSF54909">
    <property type="entry name" value="Dimeric alpha+beta barrel"/>
    <property type="match status" value="2"/>
</dbReference>
<organism evidence="1 2">
    <name type="scientific">Sphingomonas guangdongensis</name>
    <dbReference type="NCBI Taxonomy" id="1141890"/>
    <lineage>
        <taxon>Bacteria</taxon>
        <taxon>Pseudomonadati</taxon>
        <taxon>Pseudomonadota</taxon>
        <taxon>Alphaproteobacteria</taxon>
        <taxon>Sphingomonadales</taxon>
        <taxon>Sphingomonadaceae</taxon>
        <taxon>Sphingomonas</taxon>
    </lineage>
</organism>
<keyword evidence="2" id="KW-1185">Reference proteome</keyword>
<accession>A0A285R1U3</accession>
<proteinExistence type="predicted"/>
<gene>
    <name evidence="1" type="ORF">SAMN06297144_3219</name>
</gene>
<dbReference type="GeneID" id="93796326"/>
<evidence type="ECO:0000313" key="1">
    <source>
        <dbReference type="EMBL" id="SOB88080.1"/>
    </source>
</evidence>
<evidence type="ECO:0000313" key="2">
    <source>
        <dbReference type="Proteomes" id="UP000219494"/>
    </source>
</evidence>
<dbReference type="Gene3D" id="3.30.70.100">
    <property type="match status" value="2"/>
</dbReference>
<name>A0A285R1U3_9SPHN</name>
<dbReference type="GO" id="GO:0004497">
    <property type="term" value="F:monooxygenase activity"/>
    <property type="evidence" value="ECO:0007669"/>
    <property type="project" value="UniProtKB-KW"/>
</dbReference>
<dbReference type="EMBL" id="OBMI01000003">
    <property type="protein sequence ID" value="SOB88080.1"/>
    <property type="molecule type" value="Genomic_DNA"/>
</dbReference>
<dbReference type="InterPro" id="IPR011008">
    <property type="entry name" value="Dimeric_a/b-barrel"/>
</dbReference>
<keyword evidence="1" id="KW-0560">Oxidoreductase</keyword>